<dbReference type="PANTHER" id="PTHR30204">
    <property type="entry name" value="REDOX-CYCLING DRUG-SENSING TRANSCRIPTIONAL ACTIVATOR SOXR"/>
    <property type="match status" value="1"/>
</dbReference>
<dbReference type="SUPFAM" id="SSF46955">
    <property type="entry name" value="Putative DNA-binding domain"/>
    <property type="match status" value="1"/>
</dbReference>
<dbReference type="InterPro" id="IPR036244">
    <property type="entry name" value="TipA-like_antibiotic-bd"/>
</dbReference>
<dbReference type="SMART" id="SM00422">
    <property type="entry name" value="HTH_MERR"/>
    <property type="match status" value="1"/>
</dbReference>
<dbReference type="InterPro" id="IPR012925">
    <property type="entry name" value="TipAS_dom"/>
</dbReference>
<evidence type="ECO:0000259" key="5">
    <source>
        <dbReference type="PROSITE" id="PS50937"/>
    </source>
</evidence>
<dbReference type="Gene3D" id="1.10.490.50">
    <property type="entry name" value="Antibiotic binding domain of TipA-like multidrug resistance regulators"/>
    <property type="match status" value="1"/>
</dbReference>
<dbReference type="PROSITE" id="PS50937">
    <property type="entry name" value="HTH_MERR_2"/>
    <property type="match status" value="1"/>
</dbReference>
<keyword evidence="3" id="KW-0010">Activator</keyword>
<dbReference type="InterPro" id="IPR000551">
    <property type="entry name" value="MerR-type_HTH_dom"/>
</dbReference>
<accession>A0A261ETG2</accession>
<evidence type="ECO:0000313" key="6">
    <source>
        <dbReference type="EMBL" id="OZG50149.1"/>
    </source>
</evidence>
<dbReference type="Gene3D" id="1.10.1660.10">
    <property type="match status" value="1"/>
</dbReference>
<evidence type="ECO:0000256" key="2">
    <source>
        <dbReference type="ARBA" id="ARBA00023125"/>
    </source>
</evidence>
<dbReference type="RefSeq" id="WP_094722668.1">
    <property type="nucleotide sequence ID" value="NZ_MWWS01000004.1"/>
</dbReference>
<dbReference type="PANTHER" id="PTHR30204:SF90">
    <property type="entry name" value="HTH-TYPE TRANSCRIPTIONAL ACTIVATOR MTA"/>
    <property type="match status" value="1"/>
</dbReference>
<dbReference type="InterPro" id="IPR009061">
    <property type="entry name" value="DNA-bd_dom_put_sf"/>
</dbReference>
<dbReference type="GO" id="GO:0003700">
    <property type="term" value="F:DNA-binding transcription factor activity"/>
    <property type="evidence" value="ECO:0007669"/>
    <property type="project" value="InterPro"/>
</dbReference>
<keyword evidence="2" id="KW-0238">DNA-binding</keyword>
<proteinExistence type="predicted"/>
<dbReference type="OrthoDB" id="9809391at2"/>
<dbReference type="GO" id="GO:0003677">
    <property type="term" value="F:DNA binding"/>
    <property type="evidence" value="ECO:0007669"/>
    <property type="project" value="UniProtKB-KW"/>
</dbReference>
<feature type="domain" description="HTH merR-type" evidence="5">
    <location>
        <begin position="15"/>
        <end position="83"/>
    </location>
</feature>
<protein>
    <submittedName>
        <fullName evidence="6">MerR family transcriptional regulator</fullName>
    </submittedName>
</protein>
<sequence>MTRDNDYESDYSQPLLSIGEIAQLMRVSQRMLRHWEAAGLISPMRSQSGYRQYSEEDIAHLERVLIYRKMGFNAQQIKALLNSKTPLALEELRGQRSHMKKKIHLLEETVCCLDRLVAIAEVKPQDGQAMTIIKEADQQLYEAQERWGASQQWLEYAERKASRTSEQQKQDMDHLEKVETKLGQAKRNGLDPTGDKAFELIEEHRQALAWFHVTPSMHLMLGRMYVADQRFNRHYEQFEPGLAEWMLTAIESAARAHGVDPATAQWE</sequence>
<evidence type="ECO:0000313" key="7">
    <source>
        <dbReference type="Proteomes" id="UP000216004"/>
    </source>
</evidence>
<dbReference type="CDD" id="cd00592">
    <property type="entry name" value="HTH_MerR-like"/>
    <property type="match status" value="1"/>
</dbReference>
<dbReference type="InterPro" id="IPR047057">
    <property type="entry name" value="MerR_fam"/>
</dbReference>
<keyword evidence="4" id="KW-0804">Transcription</keyword>
<keyword evidence="1" id="KW-0805">Transcription regulation</keyword>
<reference evidence="6 7" key="1">
    <citation type="journal article" date="2017" name="BMC Genomics">
        <title>Comparative genomic and phylogenomic analyses of the Bifidobacteriaceae family.</title>
        <authorList>
            <person name="Lugli G.A."/>
            <person name="Milani C."/>
            <person name="Turroni F."/>
            <person name="Duranti S."/>
            <person name="Mancabelli L."/>
            <person name="Mangifesta M."/>
            <person name="Ferrario C."/>
            <person name="Modesto M."/>
            <person name="Mattarelli P."/>
            <person name="Jiri K."/>
            <person name="van Sinderen D."/>
            <person name="Ventura M."/>
        </authorList>
    </citation>
    <scope>NUCLEOTIDE SEQUENCE [LARGE SCALE GENOMIC DNA]</scope>
    <source>
        <strain evidence="6 7">DSM 22924</strain>
    </source>
</reference>
<comment type="caution">
    <text evidence="6">The sequence shown here is derived from an EMBL/GenBank/DDBJ whole genome shotgun (WGS) entry which is preliminary data.</text>
</comment>
<name>A0A261ETG2_9BIFI</name>
<dbReference type="Pfam" id="PF07739">
    <property type="entry name" value="TipAS"/>
    <property type="match status" value="1"/>
</dbReference>
<organism evidence="6 7">
    <name type="scientific">Bombiscardovia coagulans</name>
    <dbReference type="NCBI Taxonomy" id="686666"/>
    <lineage>
        <taxon>Bacteria</taxon>
        <taxon>Bacillati</taxon>
        <taxon>Actinomycetota</taxon>
        <taxon>Actinomycetes</taxon>
        <taxon>Bifidobacteriales</taxon>
        <taxon>Bifidobacteriaceae</taxon>
        <taxon>Bombiscardovia</taxon>
    </lineage>
</organism>
<gene>
    <name evidence="6" type="ORF">BOCO_0666</name>
</gene>
<keyword evidence="7" id="KW-1185">Reference proteome</keyword>
<dbReference type="AlphaFoldDB" id="A0A261ETG2"/>
<evidence type="ECO:0000256" key="1">
    <source>
        <dbReference type="ARBA" id="ARBA00023015"/>
    </source>
</evidence>
<dbReference type="Pfam" id="PF13411">
    <property type="entry name" value="MerR_1"/>
    <property type="match status" value="1"/>
</dbReference>
<evidence type="ECO:0000256" key="4">
    <source>
        <dbReference type="ARBA" id="ARBA00023163"/>
    </source>
</evidence>
<dbReference type="SUPFAM" id="SSF89082">
    <property type="entry name" value="Antibiotic binding domain of TipA-like multidrug resistance regulators"/>
    <property type="match status" value="1"/>
</dbReference>
<evidence type="ECO:0000256" key="3">
    <source>
        <dbReference type="ARBA" id="ARBA00023159"/>
    </source>
</evidence>
<dbReference type="EMBL" id="MWWS01000004">
    <property type="protein sequence ID" value="OZG50149.1"/>
    <property type="molecule type" value="Genomic_DNA"/>
</dbReference>
<dbReference type="Proteomes" id="UP000216004">
    <property type="component" value="Unassembled WGS sequence"/>
</dbReference>